<reference evidence="1 2" key="1">
    <citation type="journal article" date="2018" name="PLoS Genet.">
        <title>Population sequencing reveals clonal diversity and ancestral inbreeding in the grapevine cultivar Chardonnay.</title>
        <authorList>
            <person name="Roach M.J."/>
            <person name="Johnson D.L."/>
            <person name="Bohlmann J."/>
            <person name="van Vuuren H.J."/>
            <person name="Jones S.J."/>
            <person name="Pretorius I.S."/>
            <person name="Schmidt S.A."/>
            <person name="Borneman A.R."/>
        </authorList>
    </citation>
    <scope>NUCLEOTIDE SEQUENCE [LARGE SCALE GENOMIC DNA]</scope>
    <source>
        <strain evidence="2">cv. Chardonnay</strain>
        <tissue evidence="1">Leaf</tissue>
    </source>
</reference>
<sequence length="292" mass="33190">MSNLFSSGYLGTLEHLSLKVAMMGHIHRGWLSDDAHFQDVFLGGLSLRIPSALNRRSRHFVLLPLRWHDGDNPSPVHWLRDLLCTAKLRMGRVTDSNKCVVQHRFPHDPKLLSMSAREGVASTSGSDNISIHIIDDEALFSAKQPNNAAYFTKEQFVAGLRLPFPYLFKQFLHFTRKERFSLSVHIRFLQLVTSLPNSGKGGANGHILVSSPWSGKERWGRLVEWVEKAFFTRLNKLFEIDASERNHKVLLLDKNLLTLIGDPKLFIILVFPRVAPPSLVHCEHFALKDLSL</sequence>
<gene>
    <name evidence="1" type="ORF">CK203_077888</name>
</gene>
<proteinExistence type="predicted"/>
<comment type="caution">
    <text evidence="1">The sequence shown here is derived from an EMBL/GenBank/DDBJ whole genome shotgun (WGS) entry which is preliminary data.</text>
</comment>
<dbReference type="AlphaFoldDB" id="A0A438EAV8"/>
<evidence type="ECO:0000313" key="1">
    <source>
        <dbReference type="EMBL" id="RVW44931.1"/>
    </source>
</evidence>
<name>A0A438EAV8_VITVI</name>
<accession>A0A438EAV8</accession>
<organism evidence="1 2">
    <name type="scientific">Vitis vinifera</name>
    <name type="common">Grape</name>
    <dbReference type="NCBI Taxonomy" id="29760"/>
    <lineage>
        <taxon>Eukaryota</taxon>
        <taxon>Viridiplantae</taxon>
        <taxon>Streptophyta</taxon>
        <taxon>Embryophyta</taxon>
        <taxon>Tracheophyta</taxon>
        <taxon>Spermatophyta</taxon>
        <taxon>Magnoliopsida</taxon>
        <taxon>eudicotyledons</taxon>
        <taxon>Gunneridae</taxon>
        <taxon>Pentapetalae</taxon>
        <taxon>rosids</taxon>
        <taxon>Vitales</taxon>
        <taxon>Vitaceae</taxon>
        <taxon>Viteae</taxon>
        <taxon>Vitis</taxon>
    </lineage>
</organism>
<protein>
    <submittedName>
        <fullName evidence="1">Uncharacterized protein</fullName>
    </submittedName>
</protein>
<evidence type="ECO:0000313" key="2">
    <source>
        <dbReference type="Proteomes" id="UP000288805"/>
    </source>
</evidence>
<dbReference type="EMBL" id="QGNW01001338">
    <property type="protein sequence ID" value="RVW44931.1"/>
    <property type="molecule type" value="Genomic_DNA"/>
</dbReference>
<dbReference type="Proteomes" id="UP000288805">
    <property type="component" value="Unassembled WGS sequence"/>
</dbReference>